<protein>
    <submittedName>
        <fullName evidence="2">Uncharacterized protein</fullName>
    </submittedName>
</protein>
<evidence type="ECO:0000313" key="2">
    <source>
        <dbReference type="EMBL" id="SPO30412.1"/>
    </source>
</evidence>
<evidence type="ECO:0000313" key="3">
    <source>
        <dbReference type="Proteomes" id="UP000324022"/>
    </source>
</evidence>
<dbReference type="EMBL" id="OOIN01000033">
    <property type="protein sequence ID" value="SPO30412.1"/>
    <property type="molecule type" value="Genomic_DNA"/>
</dbReference>
<feature type="region of interest" description="Disordered" evidence="1">
    <location>
        <begin position="115"/>
        <end position="153"/>
    </location>
</feature>
<feature type="compositionally biased region" description="Polar residues" evidence="1">
    <location>
        <begin position="115"/>
        <end position="125"/>
    </location>
</feature>
<gene>
    <name evidence="2" type="ORF">UTRI_06342</name>
</gene>
<reference evidence="2 3" key="1">
    <citation type="submission" date="2018-03" db="EMBL/GenBank/DDBJ databases">
        <authorList>
            <person name="Guldener U."/>
        </authorList>
    </citation>
    <scope>NUCLEOTIDE SEQUENCE [LARGE SCALE GENOMIC DNA]</scope>
    <source>
        <strain evidence="2 3">NBRC100155</strain>
    </source>
</reference>
<accession>A0A5C3EJ06</accession>
<dbReference type="AlphaFoldDB" id="A0A5C3EJ06"/>
<organism evidence="2 3">
    <name type="scientific">Ustilago trichophora</name>
    <dbReference type="NCBI Taxonomy" id="86804"/>
    <lineage>
        <taxon>Eukaryota</taxon>
        <taxon>Fungi</taxon>
        <taxon>Dikarya</taxon>
        <taxon>Basidiomycota</taxon>
        <taxon>Ustilaginomycotina</taxon>
        <taxon>Ustilaginomycetes</taxon>
        <taxon>Ustilaginales</taxon>
        <taxon>Ustilaginaceae</taxon>
        <taxon>Ustilago</taxon>
    </lineage>
</organism>
<proteinExistence type="predicted"/>
<keyword evidence="3" id="KW-1185">Reference proteome</keyword>
<dbReference type="Proteomes" id="UP000324022">
    <property type="component" value="Unassembled WGS sequence"/>
</dbReference>
<feature type="compositionally biased region" description="Polar residues" evidence="1">
    <location>
        <begin position="135"/>
        <end position="147"/>
    </location>
</feature>
<name>A0A5C3EJ06_9BASI</name>
<evidence type="ECO:0000256" key="1">
    <source>
        <dbReference type="SAM" id="MobiDB-lite"/>
    </source>
</evidence>
<sequence>MKSASEVAVRGREQRSWFECVRQDQRSVTGGQRIGKPGRSELPIVFRVSESAYGAASKSCDRKPPTVLCRRWTAAALSGALREWGGDGNQKDMVQSCCSQSTRVYGGGEAVGVTTRTPNQCNGHTSHSEIPGRPNEQSRAEQSNHNLGSDKPTIVNTHTLSLWAMQGN</sequence>